<gene>
    <name evidence="2" type="ORF">O0V09_01290</name>
</gene>
<dbReference type="PANTHER" id="PTHR37166">
    <property type="entry name" value="PROTEIN FLAG"/>
    <property type="match status" value="1"/>
</dbReference>
<keyword evidence="2" id="KW-0282">Flagellum</keyword>
<dbReference type="SUPFAM" id="SSF160214">
    <property type="entry name" value="FlaG-like"/>
    <property type="match status" value="1"/>
</dbReference>
<feature type="region of interest" description="Disordered" evidence="1">
    <location>
        <begin position="1"/>
        <end position="56"/>
    </location>
</feature>
<accession>A0A9J6RIJ8</accession>
<dbReference type="Gene3D" id="3.30.160.170">
    <property type="entry name" value="FlaG-like"/>
    <property type="match status" value="1"/>
</dbReference>
<feature type="compositionally biased region" description="Polar residues" evidence="1">
    <location>
        <begin position="1"/>
        <end position="29"/>
    </location>
</feature>
<proteinExistence type="predicted"/>
<keyword evidence="2" id="KW-0966">Cell projection</keyword>
<dbReference type="RefSeq" id="WP_258329957.1">
    <property type="nucleotide sequence ID" value="NZ_JAPTGG010000001.1"/>
</dbReference>
<dbReference type="Proteomes" id="UP001069090">
    <property type="component" value="Unassembled WGS sequence"/>
</dbReference>
<evidence type="ECO:0000256" key="1">
    <source>
        <dbReference type="SAM" id="MobiDB-lite"/>
    </source>
</evidence>
<dbReference type="AlphaFoldDB" id="A0A9J6RIJ8"/>
<keyword evidence="2" id="KW-0969">Cilium</keyword>
<name>A0A9J6RIJ8_9GAMM</name>
<evidence type="ECO:0000313" key="3">
    <source>
        <dbReference type="Proteomes" id="UP001069090"/>
    </source>
</evidence>
<dbReference type="InterPro" id="IPR005186">
    <property type="entry name" value="FlaG"/>
</dbReference>
<organism evidence="2 3">
    <name type="scientific">Dasania phycosphaerae</name>
    <dbReference type="NCBI Taxonomy" id="2950436"/>
    <lineage>
        <taxon>Bacteria</taxon>
        <taxon>Pseudomonadati</taxon>
        <taxon>Pseudomonadota</taxon>
        <taxon>Gammaproteobacteria</taxon>
        <taxon>Cellvibrionales</taxon>
        <taxon>Spongiibacteraceae</taxon>
        <taxon>Dasania</taxon>
    </lineage>
</organism>
<keyword evidence="3" id="KW-1185">Reference proteome</keyword>
<sequence length="132" mass="14900">MTTSITNLSDRFSDTTQVTQKSESASQQDAVRKRAIAAEQKNIPDPSTNLKNVSEPTSQAEIEAVLEKLNLAVENIQRGLNFRIDESHDGVIIKVIDQATKETIRQIPSEEMLRIYERLEEVNSLLFDDIKV</sequence>
<dbReference type="PANTHER" id="PTHR37166:SF1">
    <property type="entry name" value="PROTEIN FLAG"/>
    <property type="match status" value="1"/>
</dbReference>
<dbReference type="EMBL" id="JAPTGG010000001">
    <property type="protein sequence ID" value="MCZ0863813.1"/>
    <property type="molecule type" value="Genomic_DNA"/>
</dbReference>
<feature type="compositionally biased region" description="Polar residues" evidence="1">
    <location>
        <begin position="45"/>
        <end position="56"/>
    </location>
</feature>
<dbReference type="InterPro" id="IPR035924">
    <property type="entry name" value="FlaG-like_sf"/>
</dbReference>
<protein>
    <submittedName>
        <fullName evidence="2">Flagellar protein FlaG</fullName>
    </submittedName>
</protein>
<evidence type="ECO:0000313" key="2">
    <source>
        <dbReference type="EMBL" id="MCZ0863813.1"/>
    </source>
</evidence>
<dbReference type="Pfam" id="PF03646">
    <property type="entry name" value="FlaG"/>
    <property type="match status" value="1"/>
</dbReference>
<reference evidence="2 3" key="1">
    <citation type="submission" date="2022-12" db="EMBL/GenBank/DDBJ databases">
        <title>Dasania phycosphaerae sp. nov., isolated from particulate material of the south coast of Korea.</title>
        <authorList>
            <person name="Jiang Y."/>
        </authorList>
    </citation>
    <scope>NUCLEOTIDE SEQUENCE [LARGE SCALE GENOMIC DNA]</scope>
    <source>
        <strain evidence="2 3">GY-19</strain>
    </source>
</reference>
<comment type="caution">
    <text evidence="2">The sequence shown here is derived from an EMBL/GenBank/DDBJ whole genome shotgun (WGS) entry which is preliminary data.</text>
</comment>